<keyword evidence="2" id="KW-1185">Reference proteome</keyword>
<accession>A0ACC3TTZ3</accession>
<gene>
    <name evidence="1" type="ORF">V1517DRAFT_45907</name>
</gene>
<dbReference type="Proteomes" id="UP001489719">
    <property type="component" value="Unassembled WGS sequence"/>
</dbReference>
<evidence type="ECO:0000313" key="2">
    <source>
        <dbReference type="Proteomes" id="UP001489719"/>
    </source>
</evidence>
<proteinExistence type="predicted"/>
<organism evidence="1 2">
    <name type="scientific">Lipomyces orientalis</name>
    <dbReference type="NCBI Taxonomy" id="1233043"/>
    <lineage>
        <taxon>Eukaryota</taxon>
        <taxon>Fungi</taxon>
        <taxon>Dikarya</taxon>
        <taxon>Ascomycota</taxon>
        <taxon>Saccharomycotina</taxon>
        <taxon>Lipomycetes</taxon>
        <taxon>Lipomycetales</taxon>
        <taxon>Lipomycetaceae</taxon>
        <taxon>Lipomyces</taxon>
    </lineage>
</organism>
<dbReference type="EMBL" id="MU970048">
    <property type="protein sequence ID" value="KAK9324649.1"/>
    <property type="molecule type" value="Genomic_DNA"/>
</dbReference>
<protein>
    <submittedName>
        <fullName evidence="1">Uncharacterized protein</fullName>
    </submittedName>
</protein>
<name>A0ACC3TTZ3_9ASCO</name>
<sequence length="741" mass="81178">MSQPTVPALTAVEIQSCSPPAPRHPQGRSRTASISSDFADGAVSALSSSEEVSSCGSVRNVGTTIRHTVLVYSAHQRGHFDDLEASEAVARRLHTFKYNERTDTSNSCGISGPLCTGSPASLGRSQTRYQSFPKSIASGSATRKMLKLNTCESVIQPLGSLSLRSKRNPRSISARAAAAFRTTDAAVSGVAAATIVLKGAAVNKKLERDIEQRRNAIAKILSPERAINRSKLLALRFPAIQKHNEDKVFLQQCESSQLFDVAWRGPGGEVLRNIQPVQTTGISDRFTEDLSPGYSSTDCDKEQKAGKVKVGHGSLDEAESLTDTERIVAQRTNPVLERQVQSPTATAQRLTESNIDICDLVDLDEVLSTHGSSEDDCCGQWQLPQGRKGPGYERFNADGDSHCSYGASVVSGSKSQGPVSDSLFPSDADQLLGVPRKIIETIGSRRQAQPHNVQIRTPHLAFIPMTPDTAISLPHMVEVPDSEDEDGFASDVDTFDLIQTTDADIAVRNSAHRDTRLLQRDRARAWNQWSSLSSLTSLPLSSLATTPRWPLQSLGSQSRGMATAVKRSSTRCLEKGPRKTDRAENANLATSAYAQLESLSAAQLRNILKRWGFKPPRSKKDMISHILHYYSKIRTTTTSNDTSECEAKSPNRLIMSPEGIKTATMDRISRHIREAESARGWWMKILTYEPILVEDLAQFLEKEGMLAGTQKYDLAVIKEWCDSQSICMVSKDGPGETRKRR</sequence>
<evidence type="ECO:0000313" key="1">
    <source>
        <dbReference type="EMBL" id="KAK9324649.1"/>
    </source>
</evidence>
<reference evidence="2" key="1">
    <citation type="journal article" date="2024" name="Front. Bioeng. Biotechnol.">
        <title>Genome-scale model development and genomic sequencing of the oleaginous clade Lipomyces.</title>
        <authorList>
            <person name="Czajka J.J."/>
            <person name="Han Y."/>
            <person name="Kim J."/>
            <person name="Mondo S.J."/>
            <person name="Hofstad B.A."/>
            <person name="Robles A."/>
            <person name="Haridas S."/>
            <person name="Riley R."/>
            <person name="LaButti K."/>
            <person name="Pangilinan J."/>
            <person name="Andreopoulos W."/>
            <person name="Lipzen A."/>
            <person name="Yan J."/>
            <person name="Wang M."/>
            <person name="Ng V."/>
            <person name="Grigoriev I.V."/>
            <person name="Spatafora J.W."/>
            <person name="Magnuson J.K."/>
            <person name="Baker S.E."/>
            <person name="Pomraning K.R."/>
        </authorList>
    </citation>
    <scope>NUCLEOTIDE SEQUENCE [LARGE SCALE GENOMIC DNA]</scope>
    <source>
        <strain evidence="2">CBS 10300</strain>
    </source>
</reference>
<comment type="caution">
    <text evidence="1">The sequence shown here is derived from an EMBL/GenBank/DDBJ whole genome shotgun (WGS) entry which is preliminary data.</text>
</comment>